<reference evidence="1 2" key="1">
    <citation type="submission" date="2024-10" db="EMBL/GenBank/DDBJ databases">
        <title>Updated reference genomes for cyclostephanoid diatoms.</title>
        <authorList>
            <person name="Roberts W.R."/>
            <person name="Alverson A.J."/>
        </authorList>
    </citation>
    <scope>NUCLEOTIDE SEQUENCE [LARGE SCALE GENOMIC DNA]</scope>
    <source>
        <strain evidence="1 2">AJA010-31</strain>
    </source>
</reference>
<evidence type="ECO:0000313" key="1">
    <source>
        <dbReference type="EMBL" id="KAL3786389.1"/>
    </source>
</evidence>
<evidence type="ECO:0000313" key="2">
    <source>
        <dbReference type="Proteomes" id="UP001530400"/>
    </source>
</evidence>
<name>A0ABD3PFH1_9STRA</name>
<proteinExistence type="predicted"/>
<comment type="caution">
    <text evidence="1">The sequence shown here is derived from an EMBL/GenBank/DDBJ whole genome shotgun (WGS) entry which is preliminary data.</text>
</comment>
<organism evidence="1 2">
    <name type="scientific">Cyclotella atomus</name>
    <dbReference type="NCBI Taxonomy" id="382360"/>
    <lineage>
        <taxon>Eukaryota</taxon>
        <taxon>Sar</taxon>
        <taxon>Stramenopiles</taxon>
        <taxon>Ochrophyta</taxon>
        <taxon>Bacillariophyta</taxon>
        <taxon>Coscinodiscophyceae</taxon>
        <taxon>Thalassiosirophycidae</taxon>
        <taxon>Stephanodiscales</taxon>
        <taxon>Stephanodiscaceae</taxon>
        <taxon>Cyclotella</taxon>
    </lineage>
</organism>
<keyword evidence="2" id="KW-1185">Reference proteome</keyword>
<accession>A0ABD3PFH1</accession>
<protein>
    <submittedName>
        <fullName evidence="1">Uncharacterized protein</fullName>
    </submittedName>
</protein>
<sequence>MDCRLCRHFSNVQDLFIYSLVQSEEIVPDDEESVVMIPSIDFETTSRVVLFLTRSFMKLERVLFGGKVDGKFVLYVNITDDHITNASQRNMKSLIESISAGFTCGALNSNLVIRGLRCLKIDHGDDEECQTCCRACEDWPIRSVVKFE</sequence>
<dbReference type="Proteomes" id="UP001530400">
    <property type="component" value="Unassembled WGS sequence"/>
</dbReference>
<gene>
    <name evidence="1" type="ORF">ACHAWO_010036</name>
</gene>
<dbReference type="AlphaFoldDB" id="A0ABD3PFH1"/>
<dbReference type="EMBL" id="JALLPJ020000652">
    <property type="protein sequence ID" value="KAL3786389.1"/>
    <property type="molecule type" value="Genomic_DNA"/>
</dbReference>